<dbReference type="AlphaFoldDB" id="A0A7J9D128"/>
<evidence type="ECO:0000313" key="2">
    <source>
        <dbReference type="Proteomes" id="UP000593579"/>
    </source>
</evidence>
<keyword evidence="2" id="KW-1185">Reference proteome</keyword>
<organism evidence="1 2">
    <name type="scientific">Gossypium gossypioides</name>
    <name type="common">Mexican cotton</name>
    <name type="synonym">Selera gossypioides</name>
    <dbReference type="NCBI Taxonomy" id="34282"/>
    <lineage>
        <taxon>Eukaryota</taxon>
        <taxon>Viridiplantae</taxon>
        <taxon>Streptophyta</taxon>
        <taxon>Embryophyta</taxon>
        <taxon>Tracheophyta</taxon>
        <taxon>Spermatophyta</taxon>
        <taxon>Magnoliopsida</taxon>
        <taxon>eudicotyledons</taxon>
        <taxon>Gunneridae</taxon>
        <taxon>Pentapetalae</taxon>
        <taxon>rosids</taxon>
        <taxon>malvids</taxon>
        <taxon>Malvales</taxon>
        <taxon>Malvaceae</taxon>
        <taxon>Malvoideae</taxon>
        <taxon>Gossypium</taxon>
    </lineage>
</organism>
<proteinExistence type="predicted"/>
<dbReference type="OrthoDB" id="1430424at2759"/>
<reference evidence="1 2" key="1">
    <citation type="journal article" date="2019" name="Genome Biol. Evol.">
        <title>Insights into the evolution of the New World diploid cottons (Gossypium, subgenus Houzingenia) based on genome sequencing.</title>
        <authorList>
            <person name="Grover C.E."/>
            <person name="Arick M.A. 2nd"/>
            <person name="Thrash A."/>
            <person name="Conover J.L."/>
            <person name="Sanders W.S."/>
            <person name="Peterson D.G."/>
            <person name="Frelichowski J.E."/>
            <person name="Scheffler J.A."/>
            <person name="Scheffler B.E."/>
            <person name="Wendel J.F."/>
        </authorList>
    </citation>
    <scope>NUCLEOTIDE SEQUENCE [LARGE SCALE GENOMIC DNA]</scope>
    <source>
        <strain evidence="1">5</strain>
        <tissue evidence="1">Leaf</tissue>
    </source>
</reference>
<dbReference type="Proteomes" id="UP000593579">
    <property type="component" value="Unassembled WGS sequence"/>
</dbReference>
<comment type="caution">
    <text evidence="1">The sequence shown here is derived from an EMBL/GenBank/DDBJ whole genome shotgun (WGS) entry which is preliminary data.</text>
</comment>
<name>A0A7J9D128_GOSGO</name>
<accession>A0A7J9D128</accession>
<gene>
    <name evidence="1" type="ORF">Gogos_020858</name>
</gene>
<sequence>MENRFLDKVKDNAVIRIWSEKKQQEKYDSLTEGYMSELWDFTRISVTQNNLQELKEIWYQWDDETKQLFHWDSKGIHWKSLQDLILAHLDTKKRVDVFTLSIRAMPYM</sequence>
<evidence type="ECO:0000313" key="1">
    <source>
        <dbReference type="EMBL" id="MBA0754439.1"/>
    </source>
</evidence>
<dbReference type="EMBL" id="JABEZY010261760">
    <property type="protein sequence ID" value="MBA0754439.1"/>
    <property type="molecule type" value="Genomic_DNA"/>
</dbReference>
<protein>
    <submittedName>
        <fullName evidence="1">Uncharacterized protein</fullName>
    </submittedName>
</protein>